<dbReference type="EnsemblPlants" id="Zm00001eb216470_T001">
    <property type="protein sequence ID" value="Zm00001eb216470_P001"/>
    <property type="gene ID" value="Zm00001eb216470"/>
</dbReference>
<reference evidence="3" key="1">
    <citation type="journal article" date="2009" name="Science">
        <title>The B73 maize genome: complexity, diversity, and dynamics.</title>
        <authorList>
            <person name="Schnable P.S."/>
            <person name="Ware D."/>
            <person name="Fulton R.S."/>
            <person name="Stein J.C."/>
            <person name="Wei F."/>
            <person name="Pasternak S."/>
            <person name="Liang C."/>
            <person name="Zhang J."/>
            <person name="Fulton L."/>
            <person name="Graves T.A."/>
            <person name="Minx P."/>
            <person name="Reily A.D."/>
            <person name="Courtney L."/>
            <person name="Kruchowski S.S."/>
            <person name="Tomlinson C."/>
            <person name="Strong C."/>
            <person name="Delehaunty K."/>
            <person name="Fronick C."/>
            <person name="Courtney B."/>
            <person name="Rock S.M."/>
            <person name="Belter E."/>
            <person name="Du F."/>
            <person name="Kim K."/>
            <person name="Abbott R.M."/>
            <person name="Cotton M."/>
            <person name="Levy A."/>
            <person name="Marchetto P."/>
            <person name="Ochoa K."/>
            <person name="Jackson S.M."/>
            <person name="Gillam B."/>
            <person name="Chen W."/>
            <person name="Yan L."/>
            <person name="Higginbotham J."/>
            <person name="Cardenas M."/>
            <person name="Waligorski J."/>
            <person name="Applebaum E."/>
            <person name="Phelps L."/>
            <person name="Falcone J."/>
            <person name="Kanchi K."/>
            <person name="Thane T."/>
            <person name="Scimone A."/>
            <person name="Thane N."/>
            <person name="Henke J."/>
            <person name="Wang T."/>
            <person name="Ruppert J."/>
            <person name="Shah N."/>
            <person name="Rotter K."/>
            <person name="Hodges J."/>
            <person name="Ingenthron E."/>
            <person name="Cordes M."/>
            <person name="Kohlberg S."/>
            <person name="Sgro J."/>
            <person name="Delgado B."/>
            <person name="Mead K."/>
            <person name="Chinwalla A."/>
            <person name="Leonard S."/>
            <person name="Crouse K."/>
            <person name="Collura K."/>
            <person name="Kudrna D."/>
            <person name="Currie J."/>
            <person name="He R."/>
            <person name="Angelova A."/>
            <person name="Rajasekar S."/>
            <person name="Mueller T."/>
            <person name="Lomeli R."/>
            <person name="Scara G."/>
            <person name="Ko A."/>
            <person name="Delaney K."/>
            <person name="Wissotski M."/>
            <person name="Lopez G."/>
            <person name="Campos D."/>
            <person name="Braidotti M."/>
            <person name="Ashley E."/>
            <person name="Golser W."/>
            <person name="Kim H."/>
            <person name="Lee S."/>
            <person name="Lin J."/>
            <person name="Dujmic Z."/>
            <person name="Kim W."/>
            <person name="Talag J."/>
            <person name="Zuccolo A."/>
            <person name="Fan C."/>
            <person name="Sebastian A."/>
            <person name="Kramer M."/>
            <person name="Spiegel L."/>
            <person name="Nascimento L."/>
            <person name="Zutavern T."/>
            <person name="Miller B."/>
            <person name="Ambroise C."/>
            <person name="Muller S."/>
            <person name="Spooner W."/>
            <person name="Narechania A."/>
            <person name="Ren L."/>
            <person name="Wei S."/>
            <person name="Kumari S."/>
            <person name="Faga B."/>
            <person name="Levy M.J."/>
            <person name="McMahan L."/>
            <person name="Van Buren P."/>
            <person name="Vaughn M.W."/>
            <person name="Ying K."/>
            <person name="Yeh C.-T."/>
            <person name="Emrich S.J."/>
            <person name="Jia Y."/>
            <person name="Kalyanaraman A."/>
            <person name="Hsia A.-P."/>
            <person name="Barbazuk W.B."/>
            <person name="Baucom R.S."/>
            <person name="Brutnell T.P."/>
            <person name="Carpita N.C."/>
            <person name="Chaparro C."/>
            <person name="Chia J.-M."/>
            <person name="Deragon J.-M."/>
            <person name="Estill J.C."/>
            <person name="Fu Y."/>
            <person name="Jeddeloh J.A."/>
            <person name="Han Y."/>
            <person name="Lee H."/>
            <person name="Li P."/>
            <person name="Lisch D.R."/>
            <person name="Liu S."/>
            <person name="Liu Z."/>
            <person name="Nagel D.H."/>
            <person name="McCann M.C."/>
            <person name="SanMiguel P."/>
            <person name="Myers A.M."/>
            <person name="Nettleton D."/>
            <person name="Nguyen J."/>
            <person name="Penning B.W."/>
            <person name="Ponnala L."/>
            <person name="Schneider K.L."/>
            <person name="Schwartz D.C."/>
            <person name="Sharma A."/>
            <person name="Soderlund C."/>
            <person name="Springer N.M."/>
            <person name="Sun Q."/>
            <person name="Wang H."/>
            <person name="Waterman M."/>
            <person name="Westerman R."/>
            <person name="Wolfgruber T.K."/>
            <person name="Yang L."/>
            <person name="Yu Y."/>
            <person name="Zhang L."/>
            <person name="Zhou S."/>
            <person name="Zhu Q."/>
            <person name="Bennetzen J.L."/>
            <person name="Dawe R.K."/>
            <person name="Jiang J."/>
            <person name="Jiang N."/>
            <person name="Presting G.G."/>
            <person name="Wessler S.R."/>
            <person name="Aluru S."/>
            <person name="Martienssen R.A."/>
            <person name="Clifton S.W."/>
            <person name="McCombie W.R."/>
            <person name="Wing R.A."/>
            <person name="Wilson R.K."/>
        </authorList>
    </citation>
    <scope>NUCLEOTIDE SEQUENCE [LARGE SCALE GENOMIC DNA]</scope>
    <source>
        <strain evidence="3">cv. B73</strain>
    </source>
</reference>
<accession>A0A804P8P1</accession>
<feature type="compositionally biased region" description="Low complexity" evidence="1">
    <location>
        <begin position="83"/>
        <end position="92"/>
    </location>
</feature>
<reference evidence="2" key="2">
    <citation type="submission" date="2019-07" db="EMBL/GenBank/DDBJ databases">
        <authorList>
            <person name="Seetharam A."/>
            <person name="Woodhouse M."/>
            <person name="Cannon E."/>
        </authorList>
    </citation>
    <scope>NUCLEOTIDE SEQUENCE [LARGE SCALE GENOMIC DNA]</scope>
    <source>
        <strain evidence="2">cv. B73</strain>
    </source>
</reference>
<feature type="region of interest" description="Disordered" evidence="1">
    <location>
        <begin position="69"/>
        <end position="92"/>
    </location>
</feature>
<dbReference type="Proteomes" id="UP000007305">
    <property type="component" value="Chromosome 5"/>
</dbReference>
<dbReference type="AlphaFoldDB" id="A0A804P8P1"/>
<reference evidence="2" key="3">
    <citation type="submission" date="2021-05" db="UniProtKB">
        <authorList>
            <consortium name="EnsemblPlants"/>
        </authorList>
    </citation>
    <scope>IDENTIFICATION</scope>
    <source>
        <strain evidence="2">cv. B73</strain>
    </source>
</reference>
<dbReference type="InParanoid" id="A0A804P8P1"/>
<dbReference type="Gramene" id="Zm00001eb216470_T001">
    <property type="protein sequence ID" value="Zm00001eb216470_P001"/>
    <property type="gene ID" value="Zm00001eb216470"/>
</dbReference>
<evidence type="ECO:0000313" key="2">
    <source>
        <dbReference type="EnsemblPlants" id="Zm00001eb216470_P001"/>
    </source>
</evidence>
<keyword evidence="3" id="KW-1185">Reference proteome</keyword>
<name>A0A804P8P1_MAIZE</name>
<evidence type="ECO:0000256" key="1">
    <source>
        <dbReference type="SAM" id="MobiDB-lite"/>
    </source>
</evidence>
<evidence type="ECO:0000313" key="3">
    <source>
        <dbReference type="Proteomes" id="UP000007305"/>
    </source>
</evidence>
<protein>
    <submittedName>
        <fullName evidence="2">Uncharacterized protein</fullName>
    </submittedName>
</protein>
<feature type="compositionally biased region" description="Basic and acidic residues" evidence="1">
    <location>
        <begin position="69"/>
        <end position="79"/>
    </location>
</feature>
<organism evidence="2 3">
    <name type="scientific">Zea mays</name>
    <name type="common">Maize</name>
    <dbReference type="NCBI Taxonomy" id="4577"/>
    <lineage>
        <taxon>Eukaryota</taxon>
        <taxon>Viridiplantae</taxon>
        <taxon>Streptophyta</taxon>
        <taxon>Embryophyta</taxon>
        <taxon>Tracheophyta</taxon>
        <taxon>Spermatophyta</taxon>
        <taxon>Magnoliopsida</taxon>
        <taxon>Liliopsida</taxon>
        <taxon>Poales</taxon>
        <taxon>Poaceae</taxon>
        <taxon>PACMAD clade</taxon>
        <taxon>Panicoideae</taxon>
        <taxon>Andropogonodae</taxon>
        <taxon>Andropogoneae</taxon>
        <taxon>Tripsacinae</taxon>
        <taxon>Zea</taxon>
    </lineage>
</organism>
<proteinExistence type="predicted"/>
<sequence length="106" mass="11031">MNARARAHHQRVRLSWATYAAIHGKWDASLVTEDVAGAETLAVGPAGGVEAPPAAVADRVHRRLGELAAEERAQEDQRQRGGAAATASATSTAPYLSHGGALAVRL</sequence>